<keyword evidence="3" id="KW-1185">Reference proteome</keyword>
<evidence type="ECO:0000313" key="3">
    <source>
        <dbReference type="Proteomes" id="UP000653480"/>
    </source>
</evidence>
<name>A0A8H9GTG2_9ACTN</name>
<comment type="caution">
    <text evidence="2">The sequence shown here is derived from an EMBL/GenBank/DDBJ whole genome shotgun (WGS) entry which is preliminary data.</text>
</comment>
<evidence type="ECO:0000313" key="2">
    <source>
        <dbReference type="EMBL" id="GGN98170.1"/>
    </source>
</evidence>
<reference evidence="2" key="2">
    <citation type="submission" date="2020-09" db="EMBL/GenBank/DDBJ databases">
        <authorList>
            <person name="Sun Q."/>
            <person name="Zhou Y."/>
        </authorList>
    </citation>
    <scope>NUCLEOTIDE SEQUENCE</scope>
    <source>
        <strain evidence="2">CGMCC 4.7138</strain>
    </source>
</reference>
<dbReference type="Proteomes" id="UP000653480">
    <property type="component" value="Unassembled WGS sequence"/>
</dbReference>
<sequence length="81" mass="8836">MLWADNSEVAAIESGHLCDTESFSDGDDGGIHRAEGKAGVRLNQSAHSLKITVRELHQVRPDPKDRRNAASALLPCRLSTR</sequence>
<proteinExistence type="predicted"/>
<reference evidence="2" key="1">
    <citation type="journal article" date="2014" name="Int. J. Syst. Evol. Microbiol.">
        <title>Complete genome sequence of Corynebacterium casei LMG S-19264T (=DSM 44701T), isolated from a smear-ripened cheese.</title>
        <authorList>
            <consortium name="US DOE Joint Genome Institute (JGI-PGF)"/>
            <person name="Walter F."/>
            <person name="Albersmeier A."/>
            <person name="Kalinowski J."/>
            <person name="Ruckert C."/>
        </authorList>
    </citation>
    <scope>NUCLEOTIDE SEQUENCE</scope>
    <source>
        <strain evidence="2">CGMCC 4.7138</strain>
    </source>
</reference>
<dbReference type="AlphaFoldDB" id="A0A8H9GTG2"/>
<feature type="region of interest" description="Disordered" evidence="1">
    <location>
        <begin position="62"/>
        <end position="81"/>
    </location>
</feature>
<evidence type="ECO:0000256" key="1">
    <source>
        <dbReference type="SAM" id="MobiDB-lite"/>
    </source>
</evidence>
<gene>
    <name evidence="2" type="ORF">GCM10011574_02490</name>
</gene>
<accession>A0A8H9GTG2</accession>
<organism evidence="2 3">
    <name type="scientific">Microbispora bryophytorum</name>
    <dbReference type="NCBI Taxonomy" id="1460882"/>
    <lineage>
        <taxon>Bacteria</taxon>
        <taxon>Bacillati</taxon>
        <taxon>Actinomycetota</taxon>
        <taxon>Actinomycetes</taxon>
        <taxon>Streptosporangiales</taxon>
        <taxon>Streptosporangiaceae</taxon>
        <taxon>Microbispora</taxon>
    </lineage>
</organism>
<dbReference type="EMBL" id="BMMN01000001">
    <property type="protein sequence ID" value="GGN98170.1"/>
    <property type="molecule type" value="Genomic_DNA"/>
</dbReference>
<protein>
    <submittedName>
        <fullName evidence="2">Uncharacterized protein</fullName>
    </submittedName>
</protein>